<accession>A0A166HFW2</accession>
<proteinExistence type="predicted"/>
<evidence type="ECO:0000313" key="2">
    <source>
        <dbReference type="EMBL" id="QHC55976.1"/>
    </source>
</evidence>
<dbReference type="EMBL" id="LIIN01000092">
    <property type="protein sequence ID" value="KZX20522.1"/>
    <property type="molecule type" value="Genomic_DNA"/>
</dbReference>
<organism evidence="1 3">
    <name type="scientific">Rathayibacter tanaceti</name>
    <dbReference type="NCBI Taxonomy" id="1671680"/>
    <lineage>
        <taxon>Bacteria</taxon>
        <taxon>Bacillati</taxon>
        <taxon>Actinomycetota</taxon>
        <taxon>Actinomycetes</taxon>
        <taxon>Micrococcales</taxon>
        <taxon>Microbacteriaceae</taxon>
        <taxon>Rathayibacter</taxon>
    </lineage>
</organism>
<sequence>MILFWAPPWLAVTIIKNADTWIYRSRCTTEPTVVFRAEDINGKVRRSQMSRVVEGLVTMSPAWLDAPRKVYGAPGKMMVCAAADFSQEMQ</sequence>
<dbReference type="EMBL" id="CP047186">
    <property type="protein sequence ID" value="QHC55976.1"/>
    <property type="molecule type" value="Genomic_DNA"/>
</dbReference>
<dbReference type="Proteomes" id="UP000076717">
    <property type="component" value="Unassembled WGS sequence"/>
</dbReference>
<reference evidence="2" key="3">
    <citation type="submission" date="2019-12" db="EMBL/GenBank/DDBJ databases">
        <title>Complete and Draft Genome Sequences of New Strains and Members of Some Known Species of the Genus Rathayibacter isolated from Plants.</title>
        <authorList>
            <person name="Tarlachkov S.V."/>
            <person name="Starodumova I.P."/>
            <person name="Dorofeeva L.V."/>
            <person name="Prisyazhnaya N.V."/>
            <person name="Leyn S.A."/>
            <person name="Zlamal J.E."/>
            <person name="Elane M.L."/>
            <person name="Osterman A.L."/>
            <person name="Nadler S.A."/>
            <person name="Subbotin S.A."/>
            <person name="Evtushenko L.I."/>
        </authorList>
    </citation>
    <scope>NUCLEOTIDE SEQUENCE</scope>
    <source>
        <strain evidence="2">VKM Ac-2761</strain>
    </source>
</reference>
<dbReference type="RefSeq" id="WP_068212099.1">
    <property type="nucleotide sequence ID" value="NZ_CP047186.1"/>
</dbReference>
<evidence type="ECO:0000313" key="4">
    <source>
        <dbReference type="Proteomes" id="UP000465031"/>
    </source>
</evidence>
<name>A0A166HFW2_9MICO</name>
<evidence type="ECO:0000313" key="3">
    <source>
        <dbReference type="Proteomes" id="UP000076717"/>
    </source>
</evidence>
<dbReference type="KEGG" id="rte:GSU10_10260"/>
<dbReference type="Proteomes" id="UP000465031">
    <property type="component" value="Chromosome"/>
</dbReference>
<keyword evidence="3" id="KW-1185">Reference proteome</keyword>
<evidence type="ECO:0000313" key="1">
    <source>
        <dbReference type="EMBL" id="KZX20522.1"/>
    </source>
</evidence>
<reference evidence="4" key="2">
    <citation type="submission" date="2019-12" db="EMBL/GenBank/DDBJ databases">
        <title>Complete and draft genome sequences of new strains and members of some known species of the genus Rathayibacter isolated from plants.</title>
        <authorList>
            <person name="Tarlachkov S.V."/>
            <person name="Starodumova I.P."/>
            <person name="Dorofeeva L.V."/>
            <person name="Prisyazhnaya N.V."/>
            <person name="Leyn S."/>
            <person name="Zlamal J."/>
            <person name="Elan M."/>
            <person name="Osterman A.L."/>
            <person name="Nadler S."/>
            <person name="Subbotin S.A."/>
            <person name="Evtushenko L.I."/>
        </authorList>
    </citation>
    <scope>NUCLEOTIDE SEQUENCE [LARGE SCALE GENOMIC DNA]</scope>
    <source>
        <strain evidence="4">VKM Ac-2761</strain>
    </source>
</reference>
<gene>
    <name evidence="1" type="ORF">ACH61_02369</name>
    <name evidence="2" type="ORF">GSU10_10260</name>
</gene>
<protein>
    <submittedName>
        <fullName evidence="1">Uncharacterized protein</fullName>
    </submittedName>
</protein>
<reference evidence="1 3" key="1">
    <citation type="submission" date="2015-08" db="EMBL/GenBank/DDBJ databases">
        <title>Draft Genome Sequence of Rathayibacter sp. Strain VKM Ac-2596 Isolated from Leaf Gall Induced by Plant-Parasitic Nematodes.</title>
        <authorList>
            <person name="Vasilenko O.V."/>
            <person name="Starodumova I.P."/>
            <person name="Tarlachkov S.V."/>
            <person name="Dorofeeva L.V."/>
            <person name="Evtushenko L.I."/>
        </authorList>
    </citation>
    <scope>NUCLEOTIDE SEQUENCE [LARGE SCALE GENOMIC DNA]</scope>
    <source>
        <strain evidence="1 3">VKM Ac-2596</strain>
    </source>
</reference>
<dbReference type="AlphaFoldDB" id="A0A166HFW2"/>